<evidence type="ECO:0000313" key="2">
    <source>
        <dbReference type="Proteomes" id="UP000244005"/>
    </source>
</evidence>
<protein>
    <submittedName>
        <fullName evidence="1">Uncharacterized protein</fullName>
    </submittedName>
</protein>
<organism evidence="1 2">
    <name type="scientific">Marchantia polymorpha</name>
    <name type="common">Common liverwort</name>
    <name type="synonym">Marchantia aquatica</name>
    <dbReference type="NCBI Taxonomy" id="3197"/>
    <lineage>
        <taxon>Eukaryota</taxon>
        <taxon>Viridiplantae</taxon>
        <taxon>Streptophyta</taxon>
        <taxon>Embryophyta</taxon>
        <taxon>Marchantiophyta</taxon>
        <taxon>Marchantiopsida</taxon>
        <taxon>Marchantiidae</taxon>
        <taxon>Marchantiales</taxon>
        <taxon>Marchantiaceae</taxon>
        <taxon>Marchantia</taxon>
    </lineage>
</organism>
<accession>A0A2R6XRK3</accession>
<reference evidence="2" key="1">
    <citation type="journal article" date="2017" name="Cell">
        <title>Insights into land plant evolution garnered from the Marchantia polymorpha genome.</title>
        <authorList>
            <person name="Bowman J.L."/>
            <person name="Kohchi T."/>
            <person name="Yamato K.T."/>
            <person name="Jenkins J."/>
            <person name="Shu S."/>
            <person name="Ishizaki K."/>
            <person name="Yamaoka S."/>
            <person name="Nishihama R."/>
            <person name="Nakamura Y."/>
            <person name="Berger F."/>
            <person name="Adam C."/>
            <person name="Aki S.S."/>
            <person name="Althoff F."/>
            <person name="Araki T."/>
            <person name="Arteaga-Vazquez M.A."/>
            <person name="Balasubrmanian S."/>
            <person name="Barry K."/>
            <person name="Bauer D."/>
            <person name="Boehm C.R."/>
            <person name="Briginshaw L."/>
            <person name="Caballero-Perez J."/>
            <person name="Catarino B."/>
            <person name="Chen F."/>
            <person name="Chiyoda S."/>
            <person name="Chovatia M."/>
            <person name="Davies K.M."/>
            <person name="Delmans M."/>
            <person name="Demura T."/>
            <person name="Dierschke T."/>
            <person name="Dolan L."/>
            <person name="Dorantes-Acosta A.E."/>
            <person name="Eklund D.M."/>
            <person name="Florent S.N."/>
            <person name="Flores-Sandoval E."/>
            <person name="Fujiyama A."/>
            <person name="Fukuzawa H."/>
            <person name="Galik B."/>
            <person name="Grimanelli D."/>
            <person name="Grimwood J."/>
            <person name="Grossniklaus U."/>
            <person name="Hamada T."/>
            <person name="Haseloff J."/>
            <person name="Hetherington A.J."/>
            <person name="Higo A."/>
            <person name="Hirakawa Y."/>
            <person name="Hundley H.N."/>
            <person name="Ikeda Y."/>
            <person name="Inoue K."/>
            <person name="Inoue S.I."/>
            <person name="Ishida S."/>
            <person name="Jia Q."/>
            <person name="Kakita M."/>
            <person name="Kanazawa T."/>
            <person name="Kawai Y."/>
            <person name="Kawashima T."/>
            <person name="Kennedy M."/>
            <person name="Kinose K."/>
            <person name="Kinoshita T."/>
            <person name="Kohara Y."/>
            <person name="Koide E."/>
            <person name="Komatsu K."/>
            <person name="Kopischke S."/>
            <person name="Kubo M."/>
            <person name="Kyozuka J."/>
            <person name="Lagercrantz U."/>
            <person name="Lin S.S."/>
            <person name="Lindquist E."/>
            <person name="Lipzen A.M."/>
            <person name="Lu C.W."/>
            <person name="De Luna E."/>
            <person name="Martienssen R.A."/>
            <person name="Minamino N."/>
            <person name="Mizutani M."/>
            <person name="Mizutani M."/>
            <person name="Mochizuki N."/>
            <person name="Monte I."/>
            <person name="Mosher R."/>
            <person name="Nagasaki H."/>
            <person name="Nakagami H."/>
            <person name="Naramoto S."/>
            <person name="Nishitani K."/>
            <person name="Ohtani M."/>
            <person name="Okamoto T."/>
            <person name="Okumura M."/>
            <person name="Phillips J."/>
            <person name="Pollak B."/>
            <person name="Reinders A."/>
            <person name="Rovekamp M."/>
            <person name="Sano R."/>
            <person name="Sawa S."/>
            <person name="Schmid M.W."/>
            <person name="Shirakawa M."/>
            <person name="Solano R."/>
            <person name="Spunde A."/>
            <person name="Suetsugu N."/>
            <person name="Sugano S."/>
            <person name="Sugiyama A."/>
            <person name="Sun R."/>
            <person name="Suzuki Y."/>
            <person name="Takenaka M."/>
            <person name="Takezawa D."/>
            <person name="Tomogane H."/>
            <person name="Tsuzuki M."/>
            <person name="Ueda T."/>
            <person name="Umeda M."/>
            <person name="Ward J.M."/>
            <person name="Watanabe Y."/>
            <person name="Yazaki K."/>
            <person name="Yokoyama R."/>
            <person name="Yoshitake Y."/>
            <person name="Yotsui I."/>
            <person name="Zachgo S."/>
            <person name="Schmutz J."/>
        </authorList>
    </citation>
    <scope>NUCLEOTIDE SEQUENCE [LARGE SCALE GENOMIC DNA]</scope>
    <source>
        <strain evidence="2">Tak-1</strain>
    </source>
</reference>
<dbReference type="EMBL" id="KZ772676">
    <property type="protein sequence ID" value="PTQ48733.1"/>
    <property type="molecule type" value="Genomic_DNA"/>
</dbReference>
<dbReference type="Proteomes" id="UP000244005">
    <property type="component" value="Unassembled WGS sequence"/>
</dbReference>
<sequence>MSKGKANPDYLHLKNIILDCSSSLGWFARSSIVTPPSTRKQSCPLIYNVEFVDANIVIFSKSTQSWDLGYHCRKHCRATSSIHCLRPSIT</sequence>
<dbReference type="AlphaFoldDB" id="A0A2R6XRK3"/>
<name>A0A2R6XRK3_MARPO</name>
<dbReference type="Gramene" id="Mp3g16390.1">
    <property type="protein sequence ID" value="Mp3g16390.1.cds1"/>
    <property type="gene ID" value="Mp3g16390"/>
</dbReference>
<evidence type="ECO:0000313" key="1">
    <source>
        <dbReference type="EMBL" id="PTQ48733.1"/>
    </source>
</evidence>
<gene>
    <name evidence="1" type="ORF">MARPO_0004s0032</name>
</gene>
<keyword evidence="2" id="KW-1185">Reference proteome</keyword>
<proteinExistence type="predicted"/>